<feature type="repeat" description="ANK" evidence="3">
    <location>
        <begin position="406"/>
        <end position="438"/>
    </location>
</feature>
<feature type="region of interest" description="Disordered" evidence="4">
    <location>
        <begin position="263"/>
        <end position="282"/>
    </location>
</feature>
<evidence type="ECO:0000256" key="3">
    <source>
        <dbReference type="PROSITE-ProRule" id="PRU00023"/>
    </source>
</evidence>
<reference evidence="5 7" key="1">
    <citation type="journal article" date="2012" name="Nature">
        <title>Algal genomes reveal evolutionary mosaicism and the fate of nucleomorphs.</title>
        <authorList>
            <consortium name="DOE Joint Genome Institute"/>
            <person name="Curtis B.A."/>
            <person name="Tanifuji G."/>
            <person name="Burki F."/>
            <person name="Gruber A."/>
            <person name="Irimia M."/>
            <person name="Maruyama S."/>
            <person name="Arias M.C."/>
            <person name="Ball S.G."/>
            <person name="Gile G.H."/>
            <person name="Hirakawa Y."/>
            <person name="Hopkins J.F."/>
            <person name="Kuo A."/>
            <person name="Rensing S.A."/>
            <person name="Schmutz J."/>
            <person name="Symeonidi A."/>
            <person name="Elias M."/>
            <person name="Eveleigh R.J."/>
            <person name="Herman E.K."/>
            <person name="Klute M.J."/>
            <person name="Nakayama T."/>
            <person name="Obornik M."/>
            <person name="Reyes-Prieto A."/>
            <person name="Armbrust E.V."/>
            <person name="Aves S.J."/>
            <person name="Beiko R.G."/>
            <person name="Coutinho P."/>
            <person name="Dacks J.B."/>
            <person name="Durnford D.G."/>
            <person name="Fast N.M."/>
            <person name="Green B.R."/>
            <person name="Grisdale C.J."/>
            <person name="Hempel F."/>
            <person name="Henrissat B."/>
            <person name="Hoppner M.P."/>
            <person name="Ishida K."/>
            <person name="Kim E."/>
            <person name="Koreny L."/>
            <person name="Kroth P.G."/>
            <person name="Liu Y."/>
            <person name="Malik S.B."/>
            <person name="Maier U.G."/>
            <person name="McRose D."/>
            <person name="Mock T."/>
            <person name="Neilson J.A."/>
            <person name="Onodera N.T."/>
            <person name="Poole A.M."/>
            <person name="Pritham E.J."/>
            <person name="Richards T.A."/>
            <person name="Rocap G."/>
            <person name="Roy S.W."/>
            <person name="Sarai C."/>
            <person name="Schaack S."/>
            <person name="Shirato S."/>
            <person name="Slamovits C.H."/>
            <person name="Spencer D.F."/>
            <person name="Suzuki S."/>
            <person name="Worden A.Z."/>
            <person name="Zauner S."/>
            <person name="Barry K."/>
            <person name="Bell C."/>
            <person name="Bharti A.K."/>
            <person name="Crow J.A."/>
            <person name="Grimwood J."/>
            <person name="Kramer R."/>
            <person name="Lindquist E."/>
            <person name="Lucas S."/>
            <person name="Salamov A."/>
            <person name="McFadden G.I."/>
            <person name="Lane C.E."/>
            <person name="Keeling P.J."/>
            <person name="Gray M.W."/>
            <person name="Grigoriev I.V."/>
            <person name="Archibald J.M."/>
        </authorList>
    </citation>
    <scope>NUCLEOTIDE SEQUENCE</scope>
    <source>
        <strain evidence="5 7">CCMP2712</strain>
    </source>
</reference>
<dbReference type="Gene3D" id="1.25.40.20">
    <property type="entry name" value="Ankyrin repeat-containing domain"/>
    <property type="match status" value="1"/>
</dbReference>
<feature type="compositionally biased region" description="Low complexity" evidence="4">
    <location>
        <begin position="265"/>
        <end position="282"/>
    </location>
</feature>
<sequence length="602" mass="69031">MLEEPQCREQSDQYRSPIPRVMTFYRLLVSMLVAASMIADRSASPVDCSWGLSLKNTPSRFLGVVRLTGGQGESGGKEEVIIVGDGDGEGKTICELYNLTEKEYSEAFDKVWDEIEQENLQYNLERMPRIIDEDDDGQFTPEKASKGLFNLFECYMGLWPDRSSKNPRHVQKATIFNYSRMDEPNYVIDQMAEKCRISADYSTSSESSSVDSETLAGLFREAERREDEAMRSIAPKYADKEQEAEVDAIREEIMQDDNIEIAPQLLKDSSKSTTSSSTEESSYLSDEIDLYKRFRSRLPMDFMEEFGELDNKKPWDVHSELSSTDLDSKTHSDDLDPHGYFFSSELTAEPDIVNANVSEGDQELLNSELIELCRYPREDAMCPKDHVQQVLEVLKAGGQINVPDGYLWTPLHHAAFRGHDHIIRMLVHRGASIEAENRDRNTPLLVAVRYAKFAATRMLMHLGANWRQNGENIFHKVLKSKCARLKRRIHNLCMNDDQLDELLENGLTVKQGMMEAIDEDEDNSCSDFFEPEPGAPKAVREAVRQCTSYHDERLRPVEMTWSYKQLEKQRKSEDMQNEDLMEAVDDQEDVSTSEVEELNDWE</sequence>
<dbReference type="GeneID" id="17302791"/>
<accession>L1JBV1</accession>
<dbReference type="OrthoDB" id="194358at2759"/>
<evidence type="ECO:0000256" key="2">
    <source>
        <dbReference type="ARBA" id="ARBA00023043"/>
    </source>
</evidence>
<dbReference type="eggNOG" id="KOG4177">
    <property type="taxonomic scope" value="Eukaryota"/>
</dbReference>
<evidence type="ECO:0000256" key="1">
    <source>
        <dbReference type="ARBA" id="ARBA00022737"/>
    </source>
</evidence>
<dbReference type="AlphaFoldDB" id="L1JBV1"/>
<reference evidence="7" key="2">
    <citation type="submission" date="2012-11" db="EMBL/GenBank/DDBJ databases">
        <authorList>
            <person name="Kuo A."/>
            <person name="Curtis B.A."/>
            <person name="Tanifuji G."/>
            <person name="Burki F."/>
            <person name="Gruber A."/>
            <person name="Irimia M."/>
            <person name="Maruyama S."/>
            <person name="Arias M.C."/>
            <person name="Ball S.G."/>
            <person name="Gile G.H."/>
            <person name="Hirakawa Y."/>
            <person name="Hopkins J.F."/>
            <person name="Rensing S.A."/>
            <person name="Schmutz J."/>
            <person name="Symeonidi A."/>
            <person name="Elias M."/>
            <person name="Eveleigh R.J."/>
            <person name="Herman E.K."/>
            <person name="Klute M.J."/>
            <person name="Nakayama T."/>
            <person name="Obornik M."/>
            <person name="Reyes-Prieto A."/>
            <person name="Armbrust E.V."/>
            <person name="Aves S.J."/>
            <person name="Beiko R.G."/>
            <person name="Coutinho P."/>
            <person name="Dacks J.B."/>
            <person name="Durnford D.G."/>
            <person name="Fast N.M."/>
            <person name="Green B.R."/>
            <person name="Grisdale C."/>
            <person name="Hempe F."/>
            <person name="Henrissat B."/>
            <person name="Hoppner M.P."/>
            <person name="Ishida K.-I."/>
            <person name="Kim E."/>
            <person name="Koreny L."/>
            <person name="Kroth P.G."/>
            <person name="Liu Y."/>
            <person name="Malik S.-B."/>
            <person name="Maier U.G."/>
            <person name="McRose D."/>
            <person name="Mock T."/>
            <person name="Neilson J.A."/>
            <person name="Onodera N.T."/>
            <person name="Poole A.M."/>
            <person name="Pritham E.J."/>
            <person name="Richards T.A."/>
            <person name="Rocap G."/>
            <person name="Roy S.W."/>
            <person name="Sarai C."/>
            <person name="Schaack S."/>
            <person name="Shirato S."/>
            <person name="Slamovits C.H."/>
            <person name="Spencer D.F."/>
            <person name="Suzuki S."/>
            <person name="Worden A.Z."/>
            <person name="Zauner S."/>
            <person name="Barry K."/>
            <person name="Bell C."/>
            <person name="Bharti A.K."/>
            <person name="Crow J.A."/>
            <person name="Grimwood J."/>
            <person name="Kramer R."/>
            <person name="Lindquist E."/>
            <person name="Lucas S."/>
            <person name="Salamov A."/>
            <person name="McFadden G.I."/>
            <person name="Lane C.E."/>
            <person name="Keeling P.J."/>
            <person name="Gray M.W."/>
            <person name="Grigoriev I.V."/>
            <person name="Archibald J.M."/>
        </authorList>
    </citation>
    <scope>NUCLEOTIDE SEQUENCE</scope>
    <source>
        <strain evidence="7">CCMP2712</strain>
    </source>
</reference>
<feature type="compositionally biased region" description="Acidic residues" evidence="4">
    <location>
        <begin position="575"/>
        <end position="602"/>
    </location>
</feature>
<dbReference type="InterPro" id="IPR002110">
    <property type="entry name" value="Ankyrin_rpt"/>
</dbReference>
<dbReference type="SMART" id="SM00248">
    <property type="entry name" value="ANK"/>
    <property type="match status" value="2"/>
</dbReference>
<evidence type="ECO:0000256" key="4">
    <source>
        <dbReference type="SAM" id="MobiDB-lite"/>
    </source>
</evidence>
<evidence type="ECO:0000313" key="5">
    <source>
        <dbReference type="EMBL" id="EKX45996.1"/>
    </source>
</evidence>
<dbReference type="GO" id="GO:0004842">
    <property type="term" value="F:ubiquitin-protein transferase activity"/>
    <property type="evidence" value="ECO:0007669"/>
    <property type="project" value="TreeGrafter"/>
</dbReference>
<keyword evidence="1" id="KW-0677">Repeat</keyword>
<dbReference type="PROSITE" id="PS50088">
    <property type="entry name" value="ANK_REPEAT"/>
    <property type="match status" value="1"/>
</dbReference>
<dbReference type="InterPro" id="IPR036770">
    <property type="entry name" value="Ankyrin_rpt-contain_sf"/>
</dbReference>
<evidence type="ECO:0000313" key="6">
    <source>
        <dbReference type="EnsemblProtists" id="EKX45996"/>
    </source>
</evidence>
<dbReference type="PANTHER" id="PTHR24171">
    <property type="entry name" value="ANKYRIN REPEAT DOMAIN-CONTAINING PROTEIN 39-RELATED"/>
    <property type="match status" value="1"/>
</dbReference>
<dbReference type="PROSITE" id="PS50297">
    <property type="entry name" value="ANK_REP_REGION"/>
    <property type="match status" value="1"/>
</dbReference>
<feature type="region of interest" description="Disordered" evidence="4">
    <location>
        <begin position="567"/>
        <end position="602"/>
    </location>
</feature>
<reference evidence="6" key="3">
    <citation type="submission" date="2016-03" db="UniProtKB">
        <authorList>
            <consortium name="EnsemblProtists"/>
        </authorList>
    </citation>
    <scope>IDENTIFICATION</scope>
</reference>
<dbReference type="RefSeq" id="XP_005832976.1">
    <property type="nucleotide sequence ID" value="XM_005832919.1"/>
</dbReference>
<dbReference type="HOGENOM" id="CLU_453795_0_0_1"/>
<dbReference type="STRING" id="905079.L1JBV1"/>
<dbReference type="EMBL" id="JH992996">
    <property type="protein sequence ID" value="EKX45996.1"/>
    <property type="molecule type" value="Genomic_DNA"/>
</dbReference>
<dbReference type="EnsemblProtists" id="EKX45996">
    <property type="protein sequence ID" value="EKX45996"/>
    <property type="gene ID" value="GUITHDRAFT_108037"/>
</dbReference>
<name>L1JBV1_GUITC</name>
<keyword evidence="2 3" id="KW-0040">ANK repeat</keyword>
<dbReference type="PaxDb" id="55529-EKX45996"/>
<organism evidence="5">
    <name type="scientific">Guillardia theta (strain CCMP2712)</name>
    <name type="common">Cryptophyte</name>
    <dbReference type="NCBI Taxonomy" id="905079"/>
    <lineage>
        <taxon>Eukaryota</taxon>
        <taxon>Cryptophyceae</taxon>
        <taxon>Pyrenomonadales</taxon>
        <taxon>Geminigeraceae</taxon>
        <taxon>Guillardia</taxon>
    </lineage>
</organism>
<dbReference type="PANTHER" id="PTHR24171:SF11">
    <property type="entry name" value="26S PROTEASOME NON-ATPASE REGULATORY SUBUNIT 10"/>
    <property type="match status" value="1"/>
</dbReference>
<dbReference type="Proteomes" id="UP000011087">
    <property type="component" value="Unassembled WGS sequence"/>
</dbReference>
<dbReference type="SUPFAM" id="SSF48403">
    <property type="entry name" value="Ankyrin repeat"/>
    <property type="match status" value="1"/>
</dbReference>
<gene>
    <name evidence="5" type="ORF">GUITHDRAFT_108037</name>
</gene>
<proteinExistence type="predicted"/>
<dbReference type="KEGG" id="gtt:GUITHDRAFT_108037"/>
<dbReference type="GO" id="GO:0085020">
    <property type="term" value="P:protein K6-linked ubiquitination"/>
    <property type="evidence" value="ECO:0007669"/>
    <property type="project" value="TreeGrafter"/>
</dbReference>
<evidence type="ECO:0000313" key="7">
    <source>
        <dbReference type="Proteomes" id="UP000011087"/>
    </source>
</evidence>
<dbReference type="Pfam" id="PF12796">
    <property type="entry name" value="Ank_2"/>
    <property type="match status" value="1"/>
</dbReference>
<keyword evidence="7" id="KW-1185">Reference proteome</keyword>
<protein>
    <submittedName>
        <fullName evidence="5 6">Uncharacterized protein</fullName>
    </submittedName>
</protein>